<comment type="caution">
    <text evidence="1">The sequence shown here is derived from an EMBL/GenBank/DDBJ whole genome shotgun (WGS) entry which is preliminary data.</text>
</comment>
<evidence type="ECO:0000313" key="2">
    <source>
        <dbReference type="Proteomes" id="UP001168821"/>
    </source>
</evidence>
<keyword evidence="2" id="KW-1185">Reference proteome</keyword>
<reference evidence="1" key="1">
    <citation type="journal article" date="2023" name="G3 (Bethesda)">
        <title>Whole genome assemblies of Zophobas morio and Tenebrio molitor.</title>
        <authorList>
            <person name="Kaur S."/>
            <person name="Stinson S.A."/>
            <person name="diCenzo G.C."/>
        </authorList>
    </citation>
    <scope>NUCLEOTIDE SEQUENCE</scope>
    <source>
        <strain evidence="1">QUZm001</strain>
    </source>
</reference>
<dbReference type="EMBL" id="JALNTZ010003275">
    <property type="protein sequence ID" value="KAJ3616558.1"/>
    <property type="molecule type" value="Genomic_DNA"/>
</dbReference>
<feature type="non-terminal residue" evidence="1">
    <location>
        <position position="265"/>
    </location>
</feature>
<protein>
    <submittedName>
        <fullName evidence="1">Uncharacterized protein</fullName>
    </submittedName>
</protein>
<evidence type="ECO:0000313" key="1">
    <source>
        <dbReference type="EMBL" id="KAJ3616558.1"/>
    </source>
</evidence>
<accession>A0AA38HJK4</accession>
<name>A0AA38HJK4_9CUCU</name>
<feature type="non-terminal residue" evidence="1">
    <location>
        <position position="1"/>
    </location>
</feature>
<organism evidence="1 2">
    <name type="scientific">Zophobas morio</name>
    <dbReference type="NCBI Taxonomy" id="2755281"/>
    <lineage>
        <taxon>Eukaryota</taxon>
        <taxon>Metazoa</taxon>
        <taxon>Ecdysozoa</taxon>
        <taxon>Arthropoda</taxon>
        <taxon>Hexapoda</taxon>
        <taxon>Insecta</taxon>
        <taxon>Pterygota</taxon>
        <taxon>Neoptera</taxon>
        <taxon>Endopterygota</taxon>
        <taxon>Coleoptera</taxon>
        <taxon>Polyphaga</taxon>
        <taxon>Cucujiformia</taxon>
        <taxon>Tenebrionidae</taxon>
        <taxon>Zophobas</taxon>
    </lineage>
</organism>
<proteinExistence type="predicted"/>
<dbReference type="AlphaFoldDB" id="A0AA38HJK4"/>
<gene>
    <name evidence="1" type="ORF">Zmor_011832</name>
</gene>
<dbReference type="Proteomes" id="UP001168821">
    <property type="component" value="Unassembled WGS sequence"/>
</dbReference>
<sequence>QETSGCLALAINDEWEELSPELTVVIPDKSFQETFPNLPENWEGKINAVYDSDLEGPTTQVNAIIFKDGRYTVMIDNYIHSPILYNQEEGYWHFEGRSHRLEFTIDKRWVELKEASNLPPPKYNFITHEDYYRLMPAITLSKNTQQSPMILNFVITGEVPEKFFNFLKVYKTAVDNTLAPERIVVFTYGKEATVNFFIRAEDSITCLKIIDYSALDGLPNFVQSVDQYVNLNQANLFSLLIRLKLSQRYPGIFLTPDYALPISIF</sequence>